<keyword evidence="2" id="KW-0472">Membrane</keyword>
<comment type="caution">
    <text evidence="3">The sequence shown here is derived from an EMBL/GenBank/DDBJ whole genome shotgun (WGS) entry which is preliminary data.</text>
</comment>
<proteinExistence type="predicted"/>
<feature type="transmembrane region" description="Helical" evidence="2">
    <location>
        <begin position="12"/>
        <end position="36"/>
    </location>
</feature>
<feature type="region of interest" description="Disordered" evidence="1">
    <location>
        <begin position="47"/>
        <end position="180"/>
    </location>
</feature>
<evidence type="ECO:0000256" key="1">
    <source>
        <dbReference type="SAM" id="MobiDB-lite"/>
    </source>
</evidence>
<accession>A0ABS9NJK7</accession>
<dbReference type="Proteomes" id="UP001298424">
    <property type="component" value="Unassembled WGS sequence"/>
</dbReference>
<keyword evidence="4" id="KW-1185">Reference proteome</keyword>
<protein>
    <submittedName>
        <fullName evidence="3">Uncharacterized protein</fullName>
    </submittedName>
</protein>
<dbReference type="EMBL" id="JAKOOW010000001">
    <property type="protein sequence ID" value="MCG6502969.1"/>
    <property type="molecule type" value="Genomic_DNA"/>
</dbReference>
<organism evidence="3 4">
    <name type="scientific">Kingella pumchi</name>
    <dbReference type="NCBI Taxonomy" id="2779506"/>
    <lineage>
        <taxon>Bacteria</taxon>
        <taxon>Pseudomonadati</taxon>
        <taxon>Pseudomonadota</taxon>
        <taxon>Betaproteobacteria</taxon>
        <taxon>Neisseriales</taxon>
        <taxon>Neisseriaceae</taxon>
        <taxon>Kingella</taxon>
    </lineage>
</organism>
<sequence length="180" mass="18957">MSNEPQAKSKITFGNILLTLLVIGTFVVIGLMYVLYREISKPTVIDTETRQQPAASRPVEALSPDGKPVSPTPVRDASLPTAGAPDPREVPGVASEPDDAFDRAALNTGAAPAKKAKKVEKEKEKEKEIPLVPIAGGGDSGGEVPLKPVETAPTPKKTPRPAQQNTPKKSTGGDAIDELF</sequence>
<evidence type="ECO:0000256" key="2">
    <source>
        <dbReference type="SAM" id="Phobius"/>
    </source>
</evidence>
<keyword evidence="2" id="KW-0812">Transmembrane</keyword>
<evidence type="ECO:0000313" key="4">
    <source>
        <dbReference type="Proteomes" id="UP001298424"/>
    </source>
</evidence>
<keyword evidence="2" id="KW-1133">Transmembrane helix</keyword>
<dbReference type="RefSeq" id="WP_238744860.1">
    <property type="nucleotide sequence ID" value="NZ_JAKOOW010000001.1"/>
</dbReference>
<evidence type="ECO:0000313" key="3">
    <source>
        <dbReference type="EMBL" id="MCG6502969.1"/>
    </source>
</evidence>
<feature type="compositionally biased region" description="Basic and acidic residues" evidence="1">
    <location>
        <begin position="119"/>
        <end position="129"/>
    </location>
</feature>
<name>A0ABS9NJK7_9NEIS</name>
<gene>
    <name evidence="3" type="ORF">MB824_00410</name>
</gene>
<reference evidence="3 4" key="1">
    <citation type="submission" date="2022-02" db="EMBL/GenBank/DDBJ databases">
        <title>Genome sequence data of Kingella unionensis sp. nov. strain CICC 24913 (CCUG 75125).</title>
        <authorList>
            <person name="Xiao M."/>
        </authorList>
    </citation>
    <scope>NUCLEOTIDE SEQUENCE [LARGE SCALE GENOMIC DNA]</scope>
    <source>
        <strain evidence="3 4">CICC 24913</strain>
    </source>
</reference>